<dbReference type="GO" id="GO:0016787">
    <property type="term" value="F:hydrolase activity"/>
    <property type="evidence" value="ECO:0007669"/>
    <property type="project" value="UniProtKB-KW"/>
</dbReference>
<gene>
    <name evidence="3" type="ORF">LDX50_29910</name>
</gene>
<protein>
    <submittedName>
        <fullName evidence="3">Cysteine hydrolase</fullName>
    </submittedName>
</protein>
<dbReference type="InterPro" id="IPR050272">
    <property type="entry name" value="Isochorismatase-like_hydrls"/>
</dbReference>
<name>A0A9X1HWB3_9BACT</name>
<dbReference type="EMBL" id="JAIXNE010000009">
    <property type="protein sequence ID" value="MCA6079125.1"/>
    <property type="molecule type" value="Genomic_DNA"/>
</dbReference>
<comment type="caution">
    <text evidence="3">The sequence shown here is derived from an EMBL/GenBank/DDBJ whole genome shotgun (WGS) entry which is preliminary data.</text>
</comment>
<evidence type="ECO:0000259" key="2">
    <source>
        <dbReference type="Pfam" id="PF00857"/>
    </source>
</evidence>
<feature type="domain" description="Isochorismatase-like" evidence="2">
    <location>
        <begin position="6"/>
        <end position="149"/>
    </location>
</feature>
<reference evidence="3" key="1">
    <citation type="submission" date="2021-09" db="EMBL/GenBank/DDBJ databases">
        <title>Fulvivirga sp. isolated from coastal sediment.</title>
        <authorList>
            <person name="Yu H."/>
        </authorList>
    </citation>
    <scope>NUCLEOTIDE SEQUENCE</scope>
    <source>
        <strain evidence="3">1062</strain>
    </source>
</reference>
<evidence type="ECO:0000313" key="4">
    <source>
        <dbReference type="Proteomes" id="UP001139409"/>
    </source>
</evidence>
<evidence type="ECO:0000256" key="1">
    <source>
        <dbReference type="ARBA" id="ARBA00022801"/>
    </source>
</evidence>
<dbReference type="SUPFAM" id="SSF52499">
    <property type="entry name" value="Isochorismatase-like hydrolases"/>
    <property type="match status" value="1"/>
</dbReference>
<dbReference type="CDD" id="cd01014">
    <property type="entry name" value="nicotinamidase_related"/>
    <property type="match status" value="1"/>
</dbReference>
<dbReference type="RefSeq" id="WP_225699987.1">
    <property type="nucleotide sequence ID" value="NZ_JAIXNE010000009.1"/>
</dbReference>
<keyword evidence="1 3" id="KW-0378">Hydrolase</keyword>
<organism evidence="3 4">
    <name type="scientific">Fulvivirga sedimenti</name>
    <dbReference type="NCBI Taxonomy" id="2879465"/>
    <lineage>
        <taxon>Bacteria</taxon>
        <taxon>Pseudomonadati</taxon>
        <taxon>Bacteroidota</taxon>
        <taxon>Cytophagia</taxon>
        <taxon>Cytophagales</taxon>
        <taxon>Fulvivirgaceae</taxon>
        <taxon>Fulvivirga</taxon>
    </lineage>
</organism>
<keyword evidence="4" id="KW-1185">Reference proteome</keyword>
<dbReference type="InterPro" id="IPR000868">
    <property type="entry name" value="Isochorismatase-like_dom"/>
</dbReference>
<dbReference type="Proteomes" id="UP001139409">
    <property type="component" value="Unassembled WGS sequence"/>
</dbReference>
<dbReference type="Gene3D" id="3.40.50.850">
    <property type="entry name" value="Isochorismatase-like"/>
    <property type="match status" value="1"/>
</dbReference>
<accession>A0A9X1HWB3</accession>
<sequence>MSNPAALLLVDVQVGLDELDYYGGHRNNPDAEANMAKLLSYWRTREFPIIHVKHNSTNPDSPLAPGKPGNSIKSVVQPEAGEPVIEKNVNSAFIGTDLADRLQAMDINKLVIAGLTTEHCISSTVRMAANLGFKVVVVSDATAAFAKTNGNQLYDAQLVHDIELANLSGEFAEVKITEDLLR</sequence>
<dbReference type="PANTHER" id="PTHR43540:SF1">
    <property type="entry name" value="ISOCHORISMATASE HYDROLASE"/>
    <property type="match status" value="1"/>
</dbReference>
<evidence type="ECO:0000313" key="3">
    <source>
        <dbReference type="EMBL" id="MCA6079125.1"/>
    </source>
</evidence>
<proteinExistence type="predicted"/>
<dbReference type="AlphaFoldDB" id="A0A9X1HWB3"/>
<dbReference type="InterPro" id="IPR036380">
    <property type="entry name" value="Isochorismatase-like_sf"/>
</dbReference>
<dbReference type="PANTHER" id="PTHR43540">
    <property type="entry name" value="PEROXYUREIDOACRYLATE/UREIDOACRYLATE AMIDOHYDROLASE-RELATED"/>
    <property type="match status" value="1"/>
</dbReference>
<dbReference type="Pfam" id="PF00857">
    <property type="entry name" value="Isochorismatase"/>
    <property type="match status" value="1"/>
</dbReference>